<comment type="similarity">
    <text evidence="1">Belongs to the AB hydrolase superfamily. MetX family.</text>
</comment>
<dbReference type="PANTHER" id="PTHR32268">
    <property type="entry name" value="HOMOSERINE O-ACETYLTRANSFERASE"/>
    <property type="match status" value="1"/>
</dbReference>
<sequence length="338" mass="37803">MLKSRTDPLLYVTIFPRWSELMGECPLTGEGKAIDESRFFIVCLNVMGSPYGSASPMTMNPETKTRYGPEFPLATIRDDVRIRKLVLDDLGVKSIAICIGGSMAGMHVYEWSLYGPEYVKALRQAIFADPKYLDGCYSLNAPPLQGLTSAGMVAMLSYRTRASYERRFGRNIMNTPNNPPSKVEDVTPADYHGLSIMKATTYATSRSRPQSPAYFRYQASKFLERFDANCYIAMGRKMDAHDISEGREGDYEHVAASIVQPTLIFAYEIRALSDLLPASEFVLVPSQEGHDGPPLEHRQVNASLAAFMQRQDHIRQILDQPPVPVPVRNVKGSLFASW</sequence>
<comment type="caution">
    <text evidence="4">The sequence shown here is derived from an EMBL/GenBank/DDBJ whole genome shotgun (WGS) entry which is preliminary data.</text>
</comment>
<dbReference type="GO" id="GO:0004414">
    <property type="term" value="F:homoserine O-acetyltransferase activity"/>
    <property type="evidence" value="ECO:0007669"/>
    <property type="project" value="TreeGrafter"/>
</dbReference>
<dbReference type="SUPFAM" id="SSF53474">
    <property type="entry name" value="alpha/beta-Hydrolases"/>
    <property type="match status" value="1"/>
</dbReference>
<feature type="domain" description="AB hydrolase-1" evidence="3">
    <location>
        <begin position="31"/>
        <end position="178"/>
    </location>
</feature>
<name>A0A9P5VHV3_9FUNG</name>
<evidence type="ECO:0000313" key="4">
    <source>
        <dbReference type="EMBL" id="KAF9324658.1"/>
    </source>
</evidence>
<protein>
    <submittedName>
        <fullName evidence="4">Homoserine O- acetyltransferase</fullName>
    </submittedName>
</protein>
<evidence type="ECO:0000256" key="2">
    <source>
        <dbReference type="ARBA" id="ARBA00022679"/>
    </source>
</evidence>
<organism evidence="4 5">
    <name type="scientific">Podila minutissima</name>
    <dbReference type="NCBI Taxonomy" id="64525"/>
    <lineage>
        <taxon>Eukaryota</taxon>
        <taxon>Fungi</taxon>
        <taxon>Fungi incertae sedis</taxon>
        <taxon>Mucoromycota</taxon>
        <taxon>Mortierellomycotina</taxon>
        <taxon>Mortierellomycetes</taxon>
        <taxon>Mortierellales</taxon>
        <taxon>Mortierellaceae</taxon>
        <taxon>Podila</taxon>
    </lineage>
</organism>
<evidence type="ECO:0000256" key="1">
    <source>
        <dbReference type="ARBA" id="ARBA00006886"/>
    </source>
</evidence>
<evidence type="ECO:0000259" key="3">
    <source>
        <dbReference type="Pfam" id="PF00561"/>
    </source>
</evidence>
<dbReference type="PANTHER" id="PTHR32268:SF11">
    <property type="entry name" value="HOMOSERINE O-ACETYLTRANSFERASE"/>
    <property type="match status" value="1"/>
</dbReference>
<dbReference type="Gene3D" id="3.40.50.1820">
    <property type="entry name" value="alpha/beta hydrolase"/>
    <property type="match status" value="1"/>
</dbReference>
<keyword evidence="5" id="KW-1185">Reference proteome</keyword>
<dbReference type="Pfam" id="PF00561">
    <property type="entry name" value="Abhydrolase_1"/>
    <property type="match status" value="1"/>
</dbReference>
<dbReference type="GO" id="GO:0009092">
    <property type="term" value="P:homoserine metabolic process"/>
    <property type="evidence" value="ECO:0007669"/>
    <property type="project" value="TreeGrafter"/>
</dbReference>
<dbReference type="InterPro" id="IPR029058">
    <property type="entry name" value="AB_hydrolase_fold"/>
</dbReference>
<dbReference type="AlphaFoldDB" id="A0A9P5VHV3"/>
<dbReference type="EMBL" id="JAAAUY010001051">
    <property type="protein sequence ID" value="KAF9324658.1"/>
    <property type="molecule type" value="Genomic_DNA"/>
</dbReference>
<reference evidence="4" key="1">
    <citation type="journal article" date="2020" name="Fungal Divers.">
        <title>Resolving the Mortierellaceae phylogeny through synthesis of multi-gene phylogenetics and phylogenomics.</title>
        <authorList>
            <person name="Vandepol N."/>
            <person name="Liber J."/>
            <person name="Desiro A."/>
            <person name="Na H."/>
            <person name="Kennedy M."/>
            <person name="Barry K."/>
            <person name="Grigoriev I.V."/>
            <person name="Miller A.N."/>
            <person name="O'Donnell K."/>
            <person name="Stajich J.E."/>
            <person name="Bonito G."/>
        </authorList>
    </citation>
    <scope>NUCLEOTIDE SEQUENCE</scope>
    <source>
        <strain evidence="4">NVP1</strain>
    </source>
</reference>
<dbReference type="Proteomes" id="UP000696485">
    <property type="component" value="Unassembled WGS sequence"/>
</dbReference>
<dbReference type="InterPro" id="IPR000073">
    <property type="entry name" value="AB_hydrolase_1"/>
</dbReference>
<dbReference type="PIRSF" id="PIRSF000443">
    <property type="entry name" value="Homoser_Ac_trans"/>
    <property type="match status" value="1"/>
</dbReference>
<dbReference type="GO" id="GO:0009086">
    <property type="term" value="P:methionine biosynthetic process"/>
    <property type="evidence" value="ECO:0007669"/>
    <property type="project" value="TreeGrafter"/>
</dbReference>
<proteinExistence type="inferred from homology"/>
<gene>
    <name evidence="4" type="primary">MET2_1</name>
    <name evidence="4" type="ORF">BG006_000344</name>
</gene>
<evidence type="ECO:0000313" key="5">
    <source>
        <dbReference type="Proteomes" id="UP000696485"/>
    </source>
</evidence>
<accession>A0A9P5VHV3</accession>
<keyword evidence="2" id="KW-0808">Transferase</keyword>
<dbReference type="InterPro" id="IPR008220">
    <property type="entry name" value="HAT_MetX-like"/>
</dbReference>